<feature type="binding site" evidence="2">
    <location>
        <begin position="123"/>
        <end position="124"/>
    </location>
    <ligand>
        <name>ATP</name>
        <dbReference type="ChEBI" id="CHEBI:30616"/>
    </ligand>
</feature>
<dbReference type="CDD" id="cd02194">
    <property type="entry name" value="ThiL"/>
    <property type="match status" value="1"/>
</dbReference>
<dbReference type="GO" id="GO:0009228">
    <property type="term" value="P:thiamine biosynthetic process"/>
    <property type="evidence" value="ECO:0007669"/>
    <property type="project" value="UniProtKB-KW"/>
</dbReference>
<dbReference type="RefSeq" id="WP_141462288.1">
    <property type="nucleotide sequence ID" value="NZ_CP038141.1"/>
</dbReference>
<comment type="function">
    <text evidence="2">Catalyzes the ATP-dependent phosphorylation of thiamine-monophosphate (TMP) to form thiamine-pyrophosphate (TPP), the active form of vitamin B1.</text>
</comment>
<feature type="binding site" evidence="2">
    <location>
        <position position="74"/>
    </location>
    <ligand>
        <name>Mg(2+)</name>
        <dbReference type="ChEBI" id="CHEBI:18420"/>
        <label>3</label>
    </ligand>
</feature>
<dbReference type="EMBL" id="CP038141">
    <property type="protein sequence ID" value="QDH17905.1"/>
    <property type="molecule type" value="Genomic_DNA"/>
</dbReference>
<feature type="binding site" evidence="2">
    <location>
        <position position="316"/>
    </location>
    <ligand>
        <name>substrate</name>
    </ligand>
</feature>
<accession>A0A4Y6UPC7</accession>
<evidence type="ECO:0000259" key="4">
    <source>
        <dbReference type="Pfam" id="PF02769"/>
    </source>
</evidence>
<keyword evidence="2 5" id="KW-0418">Kinase</keyword>
<gene>
    <name evidence="2 5" type="primary">thiL</name>
    <name evidence="5" type="ORF">E3D00_10225</name>
</gene>
<evidence type="ECO:0000313" key="5">
    <source>
        <dbReference type="EMBL" id="QDH17905.1"/>
    </source>
</evidence>
<reference evidence="5 6" key="1">
    <citation type="submission" date="2019-03" db="EMBL/GenBank/DDBJ databases">
        <title>The complete genome sequence of Swingsia samuiensis NBRC107927(T).</title>
        <authorList>
            <person name="Chua K.-O."/>
            <person name="Chan K.-G."/>
            <person name="See-Too W.-S."/>
        </authorList>
    </citation>
    <scope>NUCLEOTIDE SEQUENCE [LARGE SCALE GENOMIC DNA]</scope>
    <source>
        <strain evidence="5 6">AH83</strain>
    </source>
</reference>
<feature type="binding site" evidence="2">
    <location>
        <position position="45"/>
    </location>
    <ligand>
        <name>Mg(2+)</name>
        <dbReference type="ChEBI" id="CHEBI:18420"/>
        <label>1</label>
    </ligand>
</feature>
<dbReference type="InterPro" id="IPR016188">
    <property type="entry name" value="PurM-like_N"/>
</dbReference>
<dbReference type="GO" id="GO:0000287">
    <property type="term" value="F:magnesium ion binding"/>
    <property type="evidence" value="ECO:0007669"/>
    <property type="project" value="UniProtKB-UniRule"/>
</dbReference>
<dbReference type="InterPro" id="IPR010918">
    <property type="entry name" value="PurM-like_C_dom"/>
</dbReference>
<keyword evidence="6" id="KW-1185">Reference proteome</keyword>
<feature type="domain" description="PurM-like N-terminal" evidence="3">
    <location>
        <begin position="25"/>
        <end position="142"/>
    </location>
</feature>
<dbReference type="GO" id="GO:0009229">
    <property type="term" value="P:thiamine diphosphate biosynthetic process"/>
    <property type="evidence" value="ECO:0007669"/>
    <property type="project" value="UniProtKB-UniRule"/>
</dbReference>
<feature type="binding site" evidence="2">
    <location>
        <position position="74"/>
    </location>
    <ligand>
        <name>Mg(2+)</name>
        <dbReference type="ChEBI" id="CHEBI:18420"/>
        <label>2</label>
    </ligand>
</feature>
<comment type="miscellaneous">
    <text evidence="2">Reaction mechanism of ThiL seems to utilize a direct, inline transfer of the gamma-phosphate of ATP to TMP rather than a phosphorylated enzyme intermediate.</text>
</comment>
<comment type="caution">
    <text evidence="2">Lacks conserved residue(s) required for the propagation of feature annotation.</text>
</comment>
<dbReference type="Gene3D" id="3.30.1330.10">
    <property type="entry name" value="PurM-like, N-terminal domain"/>
    <property type="match status" value="1"/>
</dbReference>
<feature type="binding site" evidence="2">
    <location>
        <position position="213"/>
    </location>
    <ligand>
        <name>Mg(2+)</name>
        <dbReference type="ChEBI" id="CHEBI:18420"/>
        <label>5</label>
    </ligand>
</feature>
<feature type="binding site" evidence="2">
    <location>
        <position position="46"/>
    </location>
    <ligand>
        <name>Mg(2+)</name>
        <dbReference type="ChEBI" id="CHEBI:18420"/>
        <label>2</label>
    </ligand>
</feature>
<dbReference type="InterPro" id="IPR006283">
    <property type="entry name" value="ThiL-like"/>
</dbReference>
<dbReference type="PANTHER" id="PTHR30270:SF0">
    <property type="entry name" value="THIAMINE-MONOPHOSPHATE KINASE"/>
    <property type="match status" value="1"/>
</dbReference>
<dbReference type="InterPro" id="IPR036676">
    <property type="entry name" value="PurM-like_C_sf"/>
</dbReference>
<dbReference type="PIRSF" id="PIRSF005303">
    <property type="entry name" value="Thiam_monoph_kin"/>
    <property type="match status" value="1"/>
</dbReference>
<dbReference type="Pfam" id="PF00586">
    <property type="entry name" value="AIRS"/>
    <property type="match status" value="1"/>
</dbReference>
<keyword evidence="2" id="KW-0067">ATP-binding</keyword>
<comment type="similarity">
    <text evidence="2">Belongs to the thiamine-monophosphate kinase family.</text>
</comment>
<proteinExistence type="inferred from homology"/>
<evidence type="ECO:0000313" key="6">
    <source>
        <dbReference type="Proteomes" id="UP000316313"/>
    </source>
</evidence>
<dbReference type="Gene3D" id="3.90.650.10">
    <property type="entry name" value="PurM-like C-terminal domain"/>
    <property type="match status" value="1"/>
</dbReference>
<feature type="binding site" evidence="2">
    <location>
        <position position="212"/>
    </location>
    <ligand>
        <name>ATP</name>
        <dbReference type="ChEBI" id="CHEBI:30616"/>
    </ligand>
</feature>
<dbReference type="EC" id="2.7.4.16" evidence="2"/>
<keyword evidence="2 5" id="KW-0808">Transferase</keyword>
<feature type="domain" description="PurM-like C-terminal" evidence="4">
    <location>
        <begin position="155"/>
        <end position="299"/>
    </location>
</feature>
<comment type="catalytic activity">
    <reaction evidence="2">
        <text>thiamine phosphate + ATP = thiamine diphosphate + ADP</text>
        <dbReference type="Rhea" id="RHEA:15913"/>
        <dbReference type="ChEBI" id="CHEBI:30616"/>
        <dbReference type="ChEBI" id="CHEBI:37575"/>
        <dbReference type="ChEBI" id="CHEBI:58937"/>
        <dbReference type="ChEBI" id="CHEBI:456216"/>
        <dbReference type="EC" id="2.7.4.16"/>
    </reaction>
</comment>
<feature type="binding site" evidence="2">
    <location>
        <position position="74"/>
    </location>
    <ligand>
        <name>Mg(2+)</name>
        <dbReference type="ChEBI" id="CHEBI:18420"/>
        <label>4</label>
    </ligand>
</feature>
<sequence>MKGEFDFITRHFRPLAGEESLDLRDDCALIPFASKFSGQEIAVSTDTMVENVHFLPSDPPYTLGKKLLRCNLSDLAAMGASPYAYTLNVTVPKLDKYNDAWFQDFSRGLKEDQSFYDIHLIGGDTTSTSGPLVLSATIFGTVPQGQALRRNTAQIGDSLWVTGTIGDAALGLLALQSKIPDPTGFLTQRYRLPEPKTTLKLNTIVNAAMDISDGLLQDSQHLSHESGVFISIWPHKVPRSQAARKLGNEWLELCLTGGDDYELLLACSPSNEKALQHECLEKNVQITKIGYMASGQGVRLLNEADQTIPFPKRLGWQHF</sequence>
<dbReference type="OrthoDB" id="9802811at2"/>
<feature type="binding site" evidence="2">
    <location>
        <position position="124"/>
    </location>
    <ligand>
        <name>Mg(2+)</name>
        <dbReference type="ChEBI" id="CHEBI:18420"/>
        <label>1</label>
    </ligand>
</feature>
<protein>
    <recommendedName>
        <fullName evidence="2">Thiamine-monophosphate kinase</fullName>
        <shortName evidence="2">TMP kinase</shortName>
        <shortName evidence="2">Thiamine-phosphate kinase</shortName>
        <ecNumber evidence="2">2.7.4.16</ecNumber>
    </recommendedName>
</protein>
<feature type="binding site" evidence="2">
    <location>
        <position position="53"/>
    </location>
    <ligand>
        <name>substrate</name>
    </ligand>
</feature>
<evidence type="ECO:0000256" key="2">
    <source>
        <dbReference type="HAMAP-Rule" id="MF_02128"/>
    </source>
</evidence>
<feature type="binding site" evidence="2">
    <location>
        <position position="46"/>
    </location>
    <ligand>
        <name>Mg(2+)</name>
        <dbReference type="ChEBI" id="CHEBI:18420"/>
        <label>1</label>
    </ligand>
</feature>
<name>A0A4Y6UPC7_9PROT</name>
<feature type="binding site" evidence="2">
    <location>
        <position position="259"/>
    </location>
    <ligand>
        <name>substrate</name>
    </ligand>
</feature>
<dbReference type="Proteomes" id="UP000316313">
    <property type="component" value="Chromosome"/>
</dbReference>
<feature type="binding site" evidence="2">
    <location>
        <position position="44"/>
    </location>
    <ligand>
        <name>Mg(2+)</name>
        <dbReference type="ChEBI" id="CHEBI:18420"/>
        <label>4</label>
    </ligand>
</feature>
<dbReference type="NCBIfam" id="TIGR01379">
    <property type="entry name" value="thiL"/>
    <property type="match status" value="1"/>
</dbReference>
<dbReference type="PANTHER" id="PTHR30270">
    <property type="entry name" value="THIAMINE-MONOPHOSPHATE KINASE"/>
    <property type="match status" value="1"/>
</dbReference>
<dbReference type="SUPFAM" id="SSF56042">
    <property type="entry name" value="PurM C-terminal domain-like"/>
    <property type="match status" value="1"/>
</dbReference>
<dbReference type="KEGG" id="ssam:E3D00_10225"/>
<keyword evidence="2" id="KW-0479">Metal-binding</keyword>
<feature type="binding site" evidence="2">
    <location>
        <position position="26"/>
    </location>
    <ligand>
        <name>Mg(2+)</name>
        <dbReference type="ChEBI" id="CHEBI:18420"/>
        <label>3</label>
    </ligand>
</feature>
<keyword evidence="1 2" id="KW-0784">Thiamine biosynthesis</keyword>
<feature type="binding site" evidence="2">
    <location>
        <position position="26"/>
    </location>
    <ligand>
        <name>Mg(2+)</name>
        <dbReference type="ChEBI" id="CHEBI:18420"/>
        <label>4</label>
    </ligand>
</feature>
<feature type="binding site" evidence="2">
    <location>
        <position position="210"/>
    </location>
    <ligand>
        <name>Mg(2+)</name>
        <dbReference type="ChEBI" id="CHEBI:18420"/>
        <label>3</label>
    </ligand>
</feature>
<evidence type="ECO:0000259" key="3">
    <source>
        <dbReference type="Pfam" id="PF00586"/>
    </source>
</evidence>
<dbReference type="HAMAP" id="MF_02128">
    <property type="entry name" value="TMP_kinase"/>
    <property type="match status" value="1"/>
</dbReference>
<dbReference type="GO" id="GO:0005524">
    <property type="term" value="F:ATP binding"/>
    <property type="evidence" value="ECO:0007669"/>
    <property type="project" value="UniProtKB-UniRule"/>
</dbReference>
<keyword evidence="2" id="KW-0460">Magnesium</keyword>
<dbReference type="AlphaFoldDB" id="A0A4Y6UPC7"/>
<dbReference type="UniPathway" id="UPA00060">
    <property type="reaction ID" value="UER00142"/>
</dbReference>
<feature type="binding site" evidence="2">
    <location>
        <position position="150"/>
    </location>
    <ligand>
        <name>ATP</name>
        <dbReference type="ChEBI" id="CHEBI:30616"/>
    </ligand>
</feature>
<dbReference type="InterPro" id="IPR036921">
    <property type="entry name" value="PurM-like_N_sf"/>
</dbReference>
<dbReference type="Pfam" id="PF02769">
    <property type="entry name" value="AIRS_C"/>
    <property type="match status" value="1"/>
</dbReference>
<keyword evidence="2" id="KW-0547">Nucleotide-binding</keyword>
<comment type="pathway">
    <text evidence="2">Cofactor biosynthesis; thiamine diphosphate biosynthesis; thiamine diphosphate from thiamine phosphate: step 1/1.</text>
</comment>
<dbReference type="GO" id="GO:0009030">
    <property type="term" value="F:thiamine-phosphate kinase activity"/>
    <property type="evidence" value="ECO:0007669"/>
    <property type="project" value="UniProtKB-UniRule"/>
</dbReference>
<evidence type="ECO:0000256" key="1">
    <source>
        <dbReference type="ARBA" id="ARBA00022977"/>
    </source>
</evidence>
<dbReference type="SUPFAM" id="SSF55326">
    <property type="entry name" value="PurM N-terminal domain-like"/>
    <property type="match status" value="1"/>
</dbReference>
<organism evidence="5 6">
    <name type="scientific">Swingsia samuiensis</name>
    <dbReference type="NCBI Taxonomy" id="1293412"/>
    <lineage>
        <taxon>Bacteria</taxon>
        <taxon>Pseudomonadati</taxon>
        <taxon>Pseudomonadota</taxon>
        <taxon>Alphaproteobacteria</taxon>
        <taxon>Acetobacterales</taxon>
        <taxon>Acetobacteraceae</taxon>
        <taxon>Swingsia</taxon>
    </lineage>
</organism>